<proteinExistence type="predicted"/>
<dbReference type="RefSeq" id="WP_378060698.1">
    <property type="nucleotide sequence ID" value="NZ_JBHSIS010000022.1"/>
</dbReference>
<dbReference type="Gene3D" id="1.10.150.320">
    <property type="entry name" value="Photosystem II 12 kDa extrinsic protein"/>
    <property type="match status" value="1"/>
</dbReference>
<evidence type="ECO:0000313" key="4">
    <source>
        <dbReference type="EMBL" id="MFC4858301.1"/>
    </source>
</evidence>
<gene>
    <name evidence="4" type="ORF">ACFPCV_32805</name>
</gene>
<dbReference type="InterPro" id="IPR003583">
    <property type="entry name" value="Hlx-hairpin-Hlx_DNA-bd_motif"/>
</dbReference>
<evidence type="ECO:0000256" key="2">
    <source>
        <dbReference type="SAM" id="Phobius"/>
    </source>
</evidence>
<evidence type="ECO:0000313" key="5">
    <source>
        <dbReference type="Proteomes" id="UP001595859"/>
    </source>
</evidence>
<feature type="transmembrane region" description="Helical" evidence="2">
    <location>
        <begin position="83"/>
        <end position="103"/>
    </location>
</feature>
<evidence type="ECO:0000256" key="1">
    <source>
        <dbReference type="SAM" id="MobiDB-lite"/>
    </source>
</evidence>
<feature type="domain" description="Helix-hairpin-helix DNA-binding motif class 1" evidence="3">
    <location>
        <begin position="248"/>
        <end position="267"/>
    </location>
</feature>
<dbReference type="InterPro" id="IPR051675">
    <property type="entry name" value="Endo/Exo/Phosphatase_dom_1"/>
</dbReference>
<dbReference type="NCBIfam" id="TIGR00426">
    <property type="entry name" value="competence protein ComEA helix-hairpin-helix repeat region"/>
    <property type="match status" value="1"/>
</dbReference>
<dbReference type="SUPFAM" id="SSF47781">
    <property type="entry name" value="RuvA domain 2-like"/>
    <property type="match status" value="1"/>
</dbReference>
<comment type="caution">
    <text evidence="4">The sequence shown here is derived from an EMBL/GenBank/DDBJ whole genome shotgun (WGS) entry which is preliminary data.</text>
</comment>
<accession>A0ABV9SG31</accession>
<name>A0ABV9SG31_9PSEU</name>
<keyword evidence="2" id="KW-1133">Transmembrane helix</keyword>
<dbReference type="SMART" id="SM00278">
    <property type="entry name" value="HhH1"/>
    <property type="match status" value="2"/>
</dbReference>
<dbReference type="PANTHER" id="PTHR21180">
    <property type="entry name" value="ENDONUCLEASE/EXONUCLEASE/PHOSPHATASE FAMILY DOMAIN-CONTAINING PROTEIN 1"/>
    <property type="match status" value="1"/>
</dbReference>
<evidence type="ECO:0000259" key="3">
    <source>
        <dbReference type="SMART" id="SM00278"/>
    </source>
</evidence>
<feature type="domain" description="Helix-hairpin-helix DNA-binding motif class 1" evidence="3">
    <location>
        <begin position="218"/>
        <end position="237"/>
    </location>
</feature>
<feature type="region of interest" description="Disordered" evidence="1">
    <location>
        <begin position="1"/>
        <end position="61"/>
    </location>
</feature>
<dbReference type="Pfam" id="PF12836">
    <property type="entry name" value="HHH_3"/>
    <property type="match status" value="1"/>
</dbReference>
<reference evidence="5" key="1">
    <citation type="journal article" date="2019" name="Int. J. Syst. Evol. Microbiol.">
        <title>The Global Catalogue of Microorganisms (GCM) 10K type strain sequencing project: providing services to taxonomists for standard genome sequencing and annotation.</title>
        <authorList>
            <consortium name="The Broad Institute Genomics Platform"/>
            <consortium name="The Broad Institute Genome Sequencing Center for Infectious Disease"/>
            <person name="Wu L."/>
            <person name="Ma J."/>
        </authorList>
    </citation>
    <scope>NUCLEOTIDE SEQUENCE [LARGE SCALE GENOMIC DNA]</scope>
    <source>
        <strain evidence="5">ZS-22-S1</strain>
    </source>
</reference>
<dbReference type="PANTHER" id="PTHR21180:SF32">
    <property type="entry name" value="ENDONUCLEASE_EXONUCLEASE_PHOSPHATASE FAMILY DOMAIN-CONTAINING PROTEIN 1"/>
    <property type="match status" value="1"/>
</dbReference>
<keyword evidence="2" id="KW-0812">Transmembrane</keyword>
<dbReference type="InterPro" id="IPR010994">
    <property type="entry name" value="RuvA_2-like"/>
</dbReference>
<dbReference type="InterPro" id="IPR019554">
    <property type="entry name" value="Soluble_ligand-bd"/>
</dbReference>
<feature type="compositionally biased region" description="Basic and acidic residues" evidence="1">
    <location>
        <begin position="1"/>
        <end position="19"/>
    </location>
</feature>
<dbReference type="Proteomes" id="UP001595859">
    <property type="component" value="Unassembled WGS sequence"/>
</dbReference>
<dbReference type="EMBL" id="JBHSIS010000022">
    <property type="protein sequence ID" value="MFC4858301.1"/>
    <property type="molecule type" value="Genomic_DNA"/>
</dbReference>
<keyword evidence="2" id="KW-0472">Membrane</keyword>
<keyword evidence="5" id="KW-1185">Reference proteome</keyword>
<dbReference type="Pfam" id="PF10531">
    <property type="entry name" value="SLBB"/>
    <property type="match status" value="1"/>
</dbReference>
<dbReference type="InterPro" id="IPR004509">
    <property type="entry name" value="Competence_ComEA_HhH"/>
</dbReference>
<organism evidence="4 5">
    <name type="scientific">Actinophytocola glycyrrhizae</name>
    <dbReference type="NCBI Taxonomy" id="2044873"/>
    <lineage>
        <taxon>Bacteria</taxon>
        <taxon>Bacillati</taxon>
        <taxon>Actinomycetota</taxon>
        <taxon>Actinomycetes</taxon>
        <taxon>Pseudonocardiales</taxon>
        <taxon>Pseudonocardiaceae</taxon>
    </lineage>
</organism>
<protein>
    <submittedName>
        <fullName evidence="4">Helix-hairpin-helix domain-containing protein</fullName>
    </submittedName>
</protein>
<sequence length="271" mass="28246">MIETTARRERRIDSTRDRLAGLMGQALAEPRVETAELPPDQEWDDVSVDPPDPPSREPWWRGPAGRLMAQWAPETAGAGRRKLAVAVVGGLVLAAMVAVGVAVSSGGTEHEAPPVLPVAAASESRGPAETPIVVSVVGRVARPGLITLPEGARVADALRETGGPVPGADLGALNLARKLGDGEQIYVGVPPPPGAEPVTGATASGEPEKVDLNTATLTDLDALPGVGPVTAQSIVDWRTEHGRFDSVDQLREIHGIGPSRFAKLQDLVVAR</sequence>